<dbReference type="GO" id="GO:0006998">
    <property type="term" value="P:nuclear envelope organization"/>
    <property type="evidence" value="ECO:0007669"/>
    <property type="project" value="InterPro"/>
</dbReference>
<feature type="compositionally biased region" description="Pro residues" evidence="1">
    <location>
        <begin position="80"/>
        <end position="89"/>
    </location>
</feature>
<dbReference type="InterPro" id="IPR040202">
    <property type="entry name" value="Brl1/Brr6"/>
</dbReference>
<evidence type="ECO:0000256" key="2">
    <source>
        <dbReference type="SAM" id="Phobius"/>
    </source>
</evidence>
<dbReference type="Pfam" id="PF10104">
    <property type="entry name" value="Brr6_like_C_C"/>
    <property type="match status" value="1"/>
</dbReference>
<feature type="region of interest" description="Disordered" evidence="1">
    <location>
        <begin position="1"/>
        <end position="226"/>
    </location>
</feature>
<dbReference type="GO" id="GO:0055088">
    <property type="term" value="P:lipid homeostasis"/>
    <property type="evidence" value="ECO:0007669"/>
    <property type="project" value="InterPro"/>
</dbReference>
<evidence type="ECO:0000259" key="3">
    <source>
        <dbReference type="SMART" id="SM01042"/>
    </source>
</evidence>
<keyword evidence="2" id="KW-1133">Transmembrane helix</keyword>
<feature type="compositionally biased region" description="Basic residues" evidence="1">
    <location>
        <begin position="203"/>
        <end position="218"/>
    </location>
</feature>
<feature type="domain" description="Brl1/Brr6" evidence="3">
    <location>
        <begin position="263"/>
        <end position="396"/>
    </location>
</feature>
<dbReference type="EMBL" id="MU004244">
    <property type="protein sequence ID" value="KAF2663846.1"/>
    <property type="molecule type" value="Genomic_DNA"/>
</dbReference>
<sequence>MSRTAEGPMEFSWQNGKGPVDENSPFLTAVGRQSANNPLLHKRPRSEFESPNKSFSTSNVPSLRPAANQTTLFPRSPSSPDKPLPPPPSQTIDIEAFRTPRRAPAFDFTSGDDTTPQEDSIKRGVGGFSFDSPDADSEATPDPRIQRYRGMGGSPSKGSQEERRERRPSPKKRSSLLGRLFNSPSTKRDKMIGPYSNKAEKRVTKRRTEKSRSRSHKHNTYDSDTDLEQIDAVKKDKEPGGVHGTLKNFLSLVENHPNAPRILINYLQLMTNFLFFLFGAYVLISLWRGILGDVSNDVDEATSKAILTLQGCRKDWEIFQCGGSNPPERTRVLCEDLAKCIAKNPDKVSRAQLSAKTFAKIINDFAEPISLKAMTFYLTAFTISWMVMNASWNGLRNTLTPDYFQNQHYPPPATPSRQASAGALQYGTPYHPSVGYYGNAYGGPGGSFQGMMPVENGQPDGNMSPDRRMIEGNR</sequence>
<feature type="transmembrane region" description="Helical" evidence="2">
    <location>
        <begin position="266"/>
        <end position="287"/>
    </location>
</feature>
<dbReference type="Proteomes" id="UP000799302">
    <property type="component" value="Unassembled WGS sequence"/>
</dbReference>
<feature type="compositionally biased region" description="Polar residues" evidence="1">
    <location>
        <begin position="51"/>
        <end position="73"/>
    </location>
</feature>
<evidence type="ECO:0000256" key="1">
    <source>
        <dbReference type="SAM" id="MobiDB-lite"/>
    </source>
</evidence>
<accession>A0A6A6TWJ5</accession>
<feature type="compositionally biased region" description="Basic and acidic residues" evidence="1">
    <location>
        <begin position="159"/>
        <end position="168"/>
    </location>
</feature>
<feature type="region of interest" description="Disordered" evidence="1">
    <location>
        <begin position="454"/>
        <end position="474"/>
    </location>
</feature>
<evidence type="ECO:0000313" key="5">
    <source>
        <dbReference type="Proteomes" id="UP000799302"/>
    </source>
</evidence>
<reference evidence="4" key="1">
    <citation type="journal article" date="2020" name="Stud. Mycol.">
        <title>101 Dothideomycetes genomes: a test case for predicting lifestyles and emergence of pathogens.</title>
        <authorList>
            <person name="Haridas S."/>
            <person name="Albert R."/>
            <person name="Binder M."/>
            <person name="Bloem J."/>
            <person name="Labutti K."/>
            <person name="Salamov A."/>
            <person name="Andreopoulos B."/>
            <person name="Baker S."/>
            <person name="Barry K."/>
            <person name="Bills G."/>
            <person name="Bluhm B."/>
            <person name="Cannon C."/>
            <person name="Castanera R."/>
            <person name="Culley D."/>
            <person name="Daum C."/>
            <person name="Ezra D."/>
            <person name="Gonzalez J."/>
            <person name="Henrissat B."/>
            <person name="Kuo A."/>
            <person name="Liang C."/>
            <person name="Lipzen A."/>
            <person name="Lutzoni F."/>
            <person name="Magnuson J."/>
            <person name="Mondo S."/>
            <person name="Nolan M."/>
            <person name="Ohm R."/>
            <person name="Pangilinan J."/>
            <person name="Park H.-J."/>
            <person name="Ramirez L."/>
            <person name="Alfaro M."/>
            <person name="Sun H."/>
            <person name="Tritt A."/>
            <person name="Yoshinaga Y."/>
            <person name="Zwiers L.-H."/>
            <person name="Turgeon B."/>
            <person name="Goodwin S."/>
            <person name="Spatafora J."/>
            <person name="Crous P."/>
            <person name="Grigoriev I."/>
        </authorList>
    </citation>
    <scope>NUCLEOTIDE SEQUENCE</scope>
    <source>
        <strain evidence="4">CBS 115976</strain>
    </source>
</reference>
<keyword evidence="2" id="KW-0812">Transmembrane</keyword>
<organism evidence="4 5">
    <name type="scientific">Microthyrium microscopicum</name>
    <dbReference type="NCBI Taxonomy" id="703497"/>
    <lineage>
        <taxon>Eukaryota</taxon>
        <taxon>Fungi</taxon>
        <taxon>Dikarya</taxon>
        <taxon>Ascomycota</taxon>
        <taxon>Pezizomycotina</taxon>
        <taxon>Dothideomycetes</taxon>
        <taxon>Dothideomycetes incertae sedis</taxon>
        <taxon>Microthyriales</taxon>
        <taxon>Microthyriaceae</taxon>
        <taxon>Microthyrium</taxon>
    </lineage>
</organism>
<dbReference type="GO" id="GO:0031965">
    <property type="term" value="C:nuclear membrane"/>
    <property type="evidence" value="ECO:0007669"/>
    <property type="project" value="InterPro"/>
</dbReference>
<protein>
    <recommendedName>
        <fullName evidence="3">Brl1/Brr6 domain-containing protein</fullName>
    </recommendedName>
</protein>
<dbReference type="OrthoDB" id="5961at2759"/>
<dbReference type="SMART" id="SM01042">
    <property type="entry name" value="Brr6_like_C_C"/>
    <property type="match status" value="1"/>
</dbReference>
<dbReference type="PANTHER" id="PTHR28136:SF1">
    <property type="entry name" value="NUCLEUS EXPORT PROTEIN BRL1"/>
    <property type="match status" value="1"/>
</dbReference>
<proteinExistence type="predicted"/>
<dbReference type="PANTHER" id="PTHR28136">
    <property type="entry name" value="NUCLEUS EXPORT PROTEIN BRR6"/>
    <property type="match status" value="1"/>
</dbReference>
<dbReference type="AlphaFoldDB" id="A0A6A6TWJ5"/>
<name>A0A6A6TWJ5_9PEZI</name>
<dbReference type="InterPro" id="IPR018767">
    <property type="entry name" value="Brl1/Brr6_dom"/>
</dbReference>
<feature type="compositionally biased region" description="Basic and acidic residues" evidence="1">
    <location>
        <begin position="465"/>
        <end position="474"/>
    </location>
</feature>
<keyword evidence="5" id="KW-1185">Reference proteome</keyword>
<gene>
    <name evidence="4" type="ORF">BT63DRAFT_430102</name>
</gene>
<evidence type="ECO:0000313" key="4">
    <source>
        <dbReference type="EMBL" id="KAF2663846.1"/>
    </source>
</evidence>
<keyword evidence="2" id="KW-0472">Membrane</keyword>